<name>A0A5R9GAY1_9BACL</name>
<evidence type="ECO:0000256" key="1">
    <source>
        <dbReference type="ARBA" id="ARBA00023125"/>
    </source>
</evidence>
<dbReference type="InterPro" id="IPR009187">
    <property type="entry name" value="Prok_Ku"/>
</dbReference>
<dbReference type="GO" id="GO:0006310">
    <property type="term" value="P:DNA recombination"/>
    <property type="evidence" value="ECO:0007669"/>
    <property type="project" value="UniProtKB-KW"/>
</dbReference>
<dbReference type="Pfam" id="PF02735">
    <property type="entry name" value="Ku"/>
    <property type="match status" value="1"/>
</dbReference>
<keyword evidence="1 2" id="KW-0238">DNA-binding</keyword>
<comment type="function">
    <text evidence="2">With LigD forms a non-homologous end joining (NHEJ) DNA repair enzyme, which repairs dsDNA breaks with reduced fidelity. Binds linear dsDNA with 5'- and 3'- overhangs but not closed circular dsDNA nor ssDNA. Recruits and stimulates the ligase activity of LigD.</text>
</comment>
<proteinExistence type="inferred from homology"/>
<dbReference type="OrthoDB" id="9795084at2"/>
<evidence type="ECO:0000256" key="2">
    <source>
        <dbReference type="HAMAP-Rule" id="MF_01875"/>
    </source>
</evidence>
<dbReference type="AlphaFoldDB" id="A0A5R9GAY1"/>
<keyword evidence="2" id="KW-0227">DNA damage</keyword>
<dbReference type="HAMAP" id="MF_01875">
    <property type="entry name" value="Prokaryotic_Ku"/>
    <property type="match status" value="1"/>
</dbReference>
<reference evidence="5 6" key="1">
    <citation type="submission" date="2019-05" db="EMBL/GenBank/DDBJ databases">
        <authorList>
            <person name="Narsing Rao M.P."/>
            <person name="Li W.J."/>
        </authorList>
    </citation>
    <scope>NUCLEOTIDE SEQUENCE [LARGE SCALE GENOMIC DNA]</scope>
    <source>
        <strain evidence="5 6">SYSU_K30003</strain>
    </source>
</reference>
<dbReference type="Gene3D" id="2.40.290.10">
    <property type="match status" value="1"/>
</dbReference>
<protein>
    <recommendedName>
        <fullName evidence="2">Non-homologous end joining protein Ku</fullName>
    </recommendedName>
</protein>
<sequence>MHTIWKGAISFGLVNIPVKMYAATEDKDISMRMLHRVCGTPISYSRRCPHCEVAVENEAIMKGYEYEKGRFVRFDKDELDALAADASREIKIVDFVNLHEIDPIYFQKTYYLGPGDTGANAYGLLLAALADTGKIGIAKVTIRNKSSLAAIRIVDGCISMETIFYPDEVRSAQNVPNVHLTRGVVSERELTMAKMLIDQLSVPFDPTKYRDDYREQVMGLIQAKIAGQDVEVAPEPRRTNVVDLMSALQASLQAVQGGPPPAAADRGAPPIPVTEEGAVIPPGAPPKRKRRAAGAGAAAGAAGAGPQGAPAPEGPAPRGRPKAPIGTR</sequence>
<keyword evidence="6" id="KW-1185">Reference proteome</keyword>
<dbReference type="RefSeq" id="WP_138198059.1">
    <property type="nucleotide sequence ID" value="NZ_VCIW01000033.1"/>
</dbReference>
<dbReference type="CDD" id="cd00789">
    <property type="entry name" value="KU_like"/>
    <property type="match status" value="1"/>
</dbReference>
<evidence type="ECO:0000259" key="4">
    <source>
        <dbReference type="SMART" id="SM00559"/>
    </source>
</evidence>
<dbReference type="EMBL" id="VCIW01000033">
    <property type="protein sequence ID" value="TLS48565.1"/>
    <property type="molecule type" value="Genomic_DNA"/>
</dbReference>
<dbReference type="PANTHER" id="PTHR41251:SF1">
    <property type="entry name" value="NON-HOMOLOGOUS END JOINING PROTEIN KU"/>
    <property type="match status" value="1"/>
</dbReference>
<evidence type="ECO:0000313" key="6">
    <source>
        <dbReference type="Proteomes" id="UP000309676"/>
    </source>
</evidence>
<feature type="region of interest" description="Disordered" evidence="3">
    <location>
        <begin position="255"/>
        <end position="328"/>
    </location>
</feature>
<feature type="domain" description="Ku" evidence="4">
    <location>
        <begin position="52"/>
        <end position="180"/>
    </location>
</feature>
<dbReference type="InterPro" id="IPR016194">
    <property type="entry name" value="SPOC-like_C_dom_sf"/>
</dbReference>
<organism evidence="5 6">
    <name type="scientific">Paenibacillus antri</name>
    <dbReference type="NCBI Taxonomy" id="2582848"/>
    <lineage>
        <taxon>Bacteria</taxon>
        <taxon>Bacillati</taxon>
        <taxon>Bacillota</taxon>
        <taxon>Bacilli</taxon>
        <taxon>Bacillales</taxon>
        <taxon>Paenibacillaceae</taxon>
        <taxon>Paenibacillus</taxon>
    </lineage>
</organism>
<evidence type="ECO:0000313" key="5">
    <source>
        <dbReference type="EMBL" id="TLS48565.1"/>
    </source>
</evidence>
<dbReference type="NCBIfam" id="TIGR02772">
    <property type="entry name" value="Ku_bact"/>
    <property type="match status" value="1"/>
</dbReference>
<gene>
    <name evidence="2" type="primary">ku</name>
    <name evidence="5" type="ORF">FE782_30095</name>
</gene>
<dbReference type="SMART" id="SM00559">
    <property type="entry name" value="Ku78"/>
    <property type="match status" value="1"/>
</dbReference>
<dbReference type="GO" id="GO:0003690">
    <property type="term" value="F:double-stranded DNA binding"/>
    <property type="evidence" value="ECO:0007669"/>
    <property type="project" value="UniProtKB-UniRule"/>
</dbReference>
<dbReference type="GO" id="GO:0006303">
    <property type="term" value="P:double-strand break repair via nonhomologous end joining"/>
    <property type="evidence" value="ECO:0007669"/>
    <property type="project" value="UniProtKB-UniRule"/>
</dbReference>
<comment type="caution">
    <text evidence="5">The sequence shown here is derived from an EMBL/GenBank/DDBJ whole genome shotgun (WGS) entry which is preliminary data.</text>
</comment>
<evidence type="ECO:0000256" key="3">
    <source>
        <dbReference type="SAM" id="MobiDB-lite"/>
    </source>
</evidence>
<dbReference type="SUPFAM" id="SSF100939">
    <property type="entry name" value="SPOC domain-like"/>
    <property type="match status" value="1"/>
</dbReference>
<keyword evidence="2" id="KW-0234">DNA repair</keyword>
<dbReference type="PANTHER" id="PTHR41251">
    <property type="entry name" value="NON-HOMOLOGOUS END JOINING PROTEIN KU"/>
    <property type="match status" value="1"/>
</dbReference>
<dbReference type="Proteomes" id="UP000309676">
    <property type="component" value="Unassembled WGS sequence"/>
</dbReference>
<keyword evidence="2" id="KW-0233">DNA recombination</keyword>
<dbReference type="InterPro" id="IPR006164">
    <property type="entry name" value="DNA_bd_Ku70/Ku80"/>
</dbReference>
<comment type="subunit">
    <text evidence="2">Homodimer. Interacts with LigD.</text>
</comment>
<accession>A0A5R9GAY1</accession>
<comment type="similarity">
    <text evidence="2">Belongs to the prokaryotic Ku family.</text>
</comment>